<keyword evidence="5" id="KW-0460">Magnesium</keyword>
<comment type="similarity">
    <text evidence="2">Belongs to the Nudix hydrolase family.</text>
</comment>
<dbReference type="GO" id="GO:0042262">
    <property type="term" value="P:DNA protection"/>
    <property type="evidence" value="ECO:0007669"/>
    <property type="project" value="TreeGrafter"/>
</dbReference>
<dbReference type="PANTHER" id="PTHR43758:SF2">
    <property type="entry name" value="OXIDIZED PURINE NUCLEOSIDE TRIPHOSPHATE HYDROLASE"/>
    <property type="match status" value="1"/>
</dbReference>
<dbReference type="GO" id="GO:0005737">
    <property type="term" value="C:cytoplasm"/>
    <property type="evidence" value="ECO:0007669"/>
    <property type="project" value="TreeGrafter"/>
</dbReference>
<evidence type="ECO:0000256" key="1">
    <source>
        <dbReference type="ARBA" id="ARBA00001946"/>
    </source>
</evidence>
<dbReference type="KEGG" id="emar:D1013_16560"/>
<name>A0A3G2LC02_9FLAO</name>
<dbReference type="GO" id="GO:0008413">
    <property type="term" value="F:8-oxo-7,8-dihydroguanosine triphosphate pyrophosphatase activity"/>
    <property type="evidence" value="ECO:0007669"/>
    <property type="project" value="TreeGrafter"/>
</dbReference>
<sequence>MIDKLAWIHIVDGKILVTRTKGRKKFYLPGGKRQKGESDAQTLFREIEEELSVQIELPSMQFVGIFEAQADGQKPGILVRMTCYSATYLGVLAPASEIEEMQWFTYEDREKVSEVDTLIFDILKENGDLV</sequence>
<proteinExistence type="inferred from homology"/>
<evidence type="ECO:0000259" key="6">
    <source>
        <dbReference type="PROSITE" id="PS51462"/>
    </source>
</evidence>
<reference evidence="7 8" key="1">
    <citation type="submission" date="2018-08" db="EMBL/GenBank/DDBJ databases">
        <title>The reduced genetic potential of extracellular carbohydrate catabolism in Euzebyella marina RN62, a Flavobacteriia bacterium isolated from the hadal water.</title>
        <authorList>
            <person name="Xue C."/>
        </authorList>
    </citation>
    <scope>NUCLEOTIDE SEQUENCE [LARGE SCALE GENOMIC DNA]</scope>
    <source>
        <strain evidence="7 8">RN62</strain>
    </source>
</reference>
<comment type="cofactor">
    <cofactor evidence="1">
        <name>Mg(2+)</name>
        <dbReference type="ChEBI" id="CHEBI:18420"/>
    </cofactor>
</comment>
<evidence type="ECO:0000256" key="3">
    <source>
        <dbReference type="ARBA" id="ARBA00022723"/>
    </source>
</evidence>
<dbReference type="AlphaFoldDB" id="A0A3G2LC02"/>
<keyword evidence="3" id="KW-0479">Metal-binding</keyword>
<feature type="domain" description="Nudix hydrolase" evidence="6">
    <location>
        <begin position="1"/>
        <end position="128"/>
    </location>
</feature>
<evidence type="ECO:0000256" key="4">
    <source>
        <dbReference type="ARBA" id="ARBA00022801"/>
    </source>
</evidence>
<organism evidence="7 8">
    <name type="scientific">Euzebyella marina</name>
    <dbReference type="NCBI Taxonomy" id="1761453"/>
    <lineage>
        <taxon>Bacteria</taxon>
        <taxon>Pseudomonadati</taxon>
        <taxon>Bacteroidota</taxon>
        <taxon>Flavobacteriia</taxon>
        <taxon>Flavobacteriales</taxon>
        <taxon>Flavobacteriaceae</taxon>
        <taxon>Euzebyella</taxon>
    </lineage>
</organism>
<keyword evidence="4" id="KW-0378">Hydrolase</keyword>
<dbReference type="EMBL" id="CP032050">
    <property type="protein sequence ID" value="AYN69787.1"/>
    <property type="molecule type" value="Genomic_DNA"/>
</dbReference>
<protein>
    <submittedName>
        <fullName evidence="7">NUDIX domain-containing protein</fullName>
    </submittedName>
</protein>
<evidence type="ECO:0000256" key="5">
    <source>
        <dbReference type="ARBA" id="ARBA00022842"/>
    </source>
</evidence>
<evidence type="ECO:0000313" key="7">
    <source>
        <dbReference type="EMBL" id="AYN69787.1"/>
    </source>
</evidence>
<dbReference type="PROSITE" id="PS51462">
    <property type="entry name" value="NUDIX"/>
    <property type="match status" value="1"/>
</dbReference>
<dbReference type="GO" id="GO:0046872">
    <property type="term" value="F:metal ion binding"/>
    <property type="evidence" value="ECO:0007669"/>
    <property type="project" value="UniProtKB-KW"/>
</dbReference>
<dbReference type="PANTHER" id="PTHR43758">
    <property type="entry name" value="7,8-DIHYDRO-8-OXOGUANINE TRIPHOSPHATASE"/>
    <property type="match status" value="1"/>
</dbReference>
<dbReference type="Proteomes" id="UP000276309">
    <property type="component" value="Chromosome"/>
</dbReference>
<evidence type="ECO:0000313" key="8">
    <source>
        <dbReference type="Proteomes" id="UP000276309"/>
    </source>
</evidence>
<dbReference type="InterPro" id="IPR015797">
    <property type="entry name" value="NUDIX_hydrolase-like_dom_sf"/>
</dbReference>
<dbReference type="InterPro" id="IPR000086">
    <property type="entry name" value="NUDIX_hydrolase_dom"/>
</dbReference>
<keyword evidence="8" id="KW-1185">Reference proteome</keyword>
<dbReference type="Gene3D" id="3.90.79.10">
    <property type="entry name" value="Nucleoside Triphosphate Pyrophosphohydrolase"/>
    <property type="match status" value="1"/>
</dbReference>
<gene>
    <name evidence="7" type="ORF">D1013_16560</name>
</gene>
<dbReference type="OrthoDB" id="3532303at2"/>
<dbReference type="Pfam" id="PF00293">
    <property type="entry name" value="NUDIX"/>
    <property type="match status" value="1"/>
</dbReference>
<dbReference type="CDD" id="cd04690">
    <property type="entry name" value="NUDIX_Hydrolase"/>
    <property type="match status" value="1"/>
</dbReference>
<accession>A0A3G2LC02</accession>
<evidence type="ECO:0000256" key="2">
    <source>
        <dbReference type="ARBA" id="ARBA00005582"/>
    </source>
</evidence>
<dbReference type="SUPFAM" id="SSF55811">
    <property type="entry name" value="Nudix"/>
    <property type="match status" value="1"/>
</dbReference>